<dbReference type="Proteomes" id="UP000886998">
    <property type="component" value="Unassembled WGS sequence"/>
</dbReference>
<dbReference type="AlphaFoldDB" id="A0A8X7BP01"/>
<evidence type="ECO:0000313" key="1">
    <source>
        <dbReference type="EMBL" id="GFY38103.1"/>
    </source>
</evidence>
<accession>A0A8X7BP01</accession>
<gene>
    <name evidence="1" type="ORF">TNIN_398251</name>
</gene>
<evidence type="ECO:0000313" key="2">
    <source>
        <dbReference type="Proteomes" id="UP000886998"/>
    </source>
</evidence>
<name>A0A8X7BP01_9ARAC</name>
<proteinExistence type="predicted"/>
<organism evidence="1 2">
    <name type="scientific">Trichonephila inaurata madagascariensis</name>
    <dbReference type="NCBI Taxonomy" id="2747483"/>
    <lineage>
        <taxon>Eukaryota</taxon>
        <taxon>Metazoa</taxon>
        <taxon>Ecdysozoa</taxon>
        <taxon>Arthropoda</taxon>
        <taxon>Chelicerata</taxon>
        <taxon>Arachnida</taxon>
        <taxon>Araneae</taxon>
        <taxon>Araneomorphae</taxon>
        <taxon>Entelegynae</taxon>
        <taxon>Araneoidea</taxon>
        <taxon>Nephilidae</taxon>
        <taxon>Trichonephila</taxon>
        <taxon>Trichonephila inaurata</taxon>
    </lineage>
</organism>
<comment type="caution">
    <text evidence="1">The sequence shown here is derived from an EMBL/GenBank/DDBJ whole genome shotgun (WGS) entry which is preliminary data.</text>
</comment>
<reference evidence="1" key="1">
    <citation type="submission" date="2020-08" db="EMBL/GenBank/DDBJ databases">
        <title>Multicomponent nature underlies the extraordinary mechanical properties of spider dragline silk.</title>
        <authorList>
            <person name="Kono N."/>
            <person name="Nakamura H."/>
            <person name="Mori M."/>
            <person name="Yoshida Y."/>
            <person name="Ohtoshi R."/>
            <person name="Malay A.D."/>
            <person name="Moran D.A.P."/>
            <person name="Tomita M."/>
            <person name="Numata K."/>
            <person name="Arakawa K."/>
        </authorList>
    </citation>
    <scope>NUCLEOTIDE SEQUENCE</scope>
</reference>
<sequence length="99" mass="11471">MCMRHHTLQRLHSIRSALQSLAVTGIIRVSPLPLPIISFPERGWTKGIQEEELSQSIHESENVIHEADSRESQARIIYGDRLWVDGFLLDYEESKYKIL</sequence>
<protein>
    <submittedName>
        <fullName evidence="1">Uncharacterized protein</fullName>
    </submittedName>
</protein>
<keyword evidence="2" id="KW-1185">Reference proteome</keyword>
<dbReference type="EMBL" id="BMAV01000656">
    <property type="protein sequence ID" value="GFY38103.1"/>
    <property type="molecule type" value="Genomic_DNA"/>
</dbReference>